<dbReference type="PANTHER" id="PTHR43586">
    <property type="entry name" value="CYSTEINE DESULFURASE"/>
    <property type="match status" value="1"/>
</dbReference>
<dbReference type="InterPro" id="IPR000192">
    <property type="entry name" value="Aminotrans_V_dom"/>
</dbReference>
<gene>
    <name evidence="7" type="primary">sufS</name>
    <name evidence="7" type="ORF">SCLAR_v1c03820</name>
</gene>
<dbReference type="KEGG" id="scla:SCLARK_00604"/>
<evidence type="ECO:0000256" key="1">
    <source>
        <dbReference type="ARBA" id="ARBA00001933"/>
    </source>
</evidence>
<dbReference type="OrthoDB" id="9804366at2"/>
<dbReference type="EMBL" id="CP024870">
    <property type="protein sequence ID" value="ATX70712.1"/>
    <property type="molecule type" value="Genomic_DNA"/>
</dbReference>
<comment type="similarity">
    <text evidence="2">Belongs to the class-V pyridoxal-phosphate-dependent aminotransferase family. Csd subfamily.</text>
</comment>
<keyword evidence="8" id="KW-1185">Reference proteome</keyword>
<dbReference type="Gene3D" id="3.90.1150.10">
    <property type="entry name" value="Aspartate Aminotransferase, domain 1"/>
    <property type="match status" value="1"/>
</dbReference>
<dbReference type="InterPro" id="IPR015421">
    <property type="entry name" value="PyrdxlP-dep_Trfase_major"/>
</dbReference>
<dbReference type="InterPro" id="IPR020578">
    <property type="entry name" value="Aminotrans_V_PyrdxlP_BS"/>
</dbReference>
<evidence type="ECO:0000256" key="3">
    <source>
        <dbReference type="ARBA" id="ARBA00022898"/>
    </source>
</evidence>
<dbReference type="InterPro" id="IPR015422">
    <property type="entry name" value="PyrdxlP-dep_Trfase_small"/>
</dbReference>
<evidence type="ECO:0000256" key="5">
    <source>
        <dbReference type="RuleBase" id="RU004504"/>
    </source>
</evidence>
<comment type="cofactor">
    <cofactor evidence="1 5">
        <name>pyridoxal 5'-phosphate</name>
        <dbReference type="ChEBI" id="CHEBI:597326"/>
    </cofactor>
</comment>
<dbReference type="Gene3D" id="3.40.640.10">
    <property type="entry name" value="Type I PLP-dependent aspartate aminotransferase-like (Major domain)"/>
    <property type="match status" value="1"/>
</dbReference>
<reference evidence="7 8" key="1">
    <citation type="submission" date="2017-11" db="EMBL/GenBank/DDBJ databases">
        <title>Complete genome sequence of Spiroplasma clarkii CN-5 (DSM 19994).</title>
        <authorList>
            <person name="Tsai Y.-M."/>
            <person name="Chang A."/>
            <person name="Lo W.-S."/>
            <person name="Kuo C.-H."/>
        </authorList>
    </citation>
    <scope>NUCLEOTIDE SEQUENCE [LARGE SCALE GENOMIC DNA]</scope>
    <source>
        <strain evidence="7 8">CN-5</strain>
    </source>
</reference>
<dbReference type="Proteomes" id="UP000231179">
    <property type="component" value="Chromosome"/>
</dbReference>
<evidence type="ECO:0000256" key="2">
    <source>
        <dbReference type="ARBA" id="ARBA00010447"/>
    </source>
</evidence>
<dbReference type="Pfam" id="PF00266">
    <property type="entry name" value="Aminotran_5"/>
    <property type="match status" value="1"/>
</dbReference>
<keyword evidence="3" id="KW-0663">Pyridoxal phosphate</keyword>
<dbReference type="PROSITE" id="PS00595">
    <property type="entry name" value="AA_TRANSFER_CLASS_5"/>
    <property type="match status" value="1"/>
</dbReference>
<evidence type="ECO:0000313" key="7">
    <source>
        <dbReference type="EMBL" id="ATX70712.1"/>
    </source>
</evidence>
<evidence type="ECO:0000313" key="8">
    <source>
        <dbReference type="Proteomes" id="UP000231179"/>
    </source>
</evidence>
<dbReference type="GO" id="GO:0031071">
    <property type="term" value="F:cysteine desulfurase activity"/>
    <property type="evidence" value="ECO:0007669"/>
    <property type="project" value="UniProtKB-EC"/>
</dbReference>
<evidence type="ECO:0000256" key="4">
    <source>
        <dbReference type="ARBA" id="ARBA00050776"/>
    </source>
</evidence>
<dbReference type="InterPro" id="IPR015424">
    <property type="entry name" value="PyrdxlP-dep_Trfase"/>
</dbReference>
<dbReference type="AlphaFoldDB" id="A0A1Y0L0K1"/>
<name>A0A1Y0L0K1_9MOLU</name>
<feature type="domain" description="Aminotransferase class V" evidence="6">
    <location>
        <begin position="17"/>
        <end position="389"/>
    </location>
</feature>
<dbReference type="PANTHER" id="PTHR43586:SF8">
    <property type="entry name" value="CYSTEINE DESULFURASE 1, CHLOROPLASTIC"/>
    <property type="match status" value="1"/>
</dbReference>
<evidence type="ECO:0000259" key="6">
    <source>
        <dbReference type="Pfam" id="PF00266"/>
    </source>
</evidence>
<organism evidence="7 8">
    <name type="scientific">Spiroplasma clarkii</name>
    <dbReference type="NCBI Taxonomy" id="2139"/>
    <lineage>
        <taxon>Bacteria</taxon>
        <taxon>Bacillati</taxon>
        <taxon>Mycoplasmatota</taxon>
        <taxon>Mollicutes</taxon>
        <taxon>Entomoplasmatales</taxon>
        <taxon>Spiroplasmataceae</taxon>
        <taxon>Spiroplasma</taxon>
    </lineage>
</organism>
<proteinExistence type="inferred from homology"/>
<comment type="catalytic activity">
    <reaction evidence="4">
        <text>(sulfur carrier)-H + L-cysteine = (sulfur carrier)-SH + L-alanine</text>
        <dbReference type="Rhea" id="RHEA:43892"/>
        <dbReference type="Rhea" id="RHEA-COMP:14737"/>
        <dbReference type="Rhea" id="RHEA-COMP:14739"/>
        <dbReference type="ChEBI" id="CHEBI:29917"/>
        <dbReference type="ChEBI" id="CHEBI:35235"/>
        <dbReference type="ChEBI" id="CHEBI:57972"/>
        <dbReference type="ChEBI" id="CHEBI:64428"/>
        <dbReference type="EC" id="2.8.1.7"/>
    </reaction>
</comment>
<sequence>MDYKKLFPYFTANPNEVYFDSAATVLKPKSVLDAEYNYNVKIAANTHNNLFDNAYLANEMVSTTRKLTAKLIGATRADEIIFTSGTTHSLNQIAFGLKKIFQPGDEIVLTKLEHSSNLLPWMVLAKELNLKLNYFDLEADGSIDLKNIKNFINAKTKLVAFANITNTMGALNLVEKITTTIKTINPQTLVVVDAAQAIIHTKTDVSAWNIDCLAFSAHKMFGPFGLGVMWAKKAVLEIMEPIFYGGGNNSAIEFDKFNLAKIPEKFEAGTLNLSAICGFQAALAFIDEINLQTLIEHGHSLKAYLRQAVKKLDQSKFEFYNLKTDEPIFLFNVKGVNAQDFGAFLNKNYHISVRVGKHCARLGKYVFKAESTIRVSFGIFNTTEDIDKLIEAMQNSDNWLDAIL</sequence>
<dbReference type="SUPFAM" id="SSF53383">
    <property type="entry name" value="PLP-dependent transferases"/>
    <property type="match status" value="1"/>
</dbReference>
<protein>
    <submittedName>
        <fullName evidence="7">Cysteine desulfurase</fullName>
    </submittedName>
</protein>
<accession>A0A1Y0L0K1</accession>
<dbReference type="RefSeq" id="WP_100254272.1">
    <property type="nucleotide sequence ID" value="NZ_CP015819.1"/>
</dbReference>